<dbReference type="PANTHER" id="PTHR45777">
    <property type="entry name" value="METHIONINE AMINOPEPTIDASE 2"/>
    <property type="match status" value="1"/>
</dbReference>
<feature type="signal peptide" evidence="12">
    <location>
        <begin position="1"/>
        <end position="16"/>
    </location>
</feature>
<evidence type="ECO:0000256" key="7">
    <source>
        <dbReference type="ARBA" id="ARBA00022723"/>
    </source>
</evidence>
<dbReference type="GO" id="GO:0005737">
    <property type="term" value="C:cytoplasm"/>
    <property type="evidence" value="ECO:0007669"/>
    <property type="project" value="UniProtKB-SubCell"/>
</dbReference>
<evidence type="ECO:0000256" key="3">
    <source>
        <dbReference type="ARBA" id="ARBA00001954"/>
    </source>
</evidence>
<feature type="binding site" evidence="9">
    <location>
        <position position="376"/>
    </location>
    <ligand>
        <name>substrate</name>
    </ligand>
</feature>
<dbReference type="GO" id="GO:0004239">
    <property type="term" value="F:initiator methionyl aminopeptidase activity"/>
    <property type="evidence" value="ECO:0007669"/>
    <property type="project" value="UniProtKB-UniRule"/>
</dbReference>
<dbReference type="Gene3D" id="3.90.230.10">
    <property type="entry name" value="Creatinase/methionine aminopeptidase superfamily"/>
    <property type="match status" value="1"/>
</dbReference>
<comment type="catalytic activity">
    <reaction evidence="1 9 10">
        <text>Release of N-terminal amino acids, preferentially methionine, from peptides and arylamides.</text>
        <dbReference type="EC" id="3.4.11.18"/>
    </reaction>
</comment>
<dbReference type="InterPro" id="IPR036005">
    <property type="entry name" value="Creatinase/aminopeptidase-like"/>
</dbReference>
<feature type="region of interest" description="Disordered" evidence="11">
    <location>
        <begin position="201"/>
        <end position="270"/>
    </location>
</feature>
<feature type="binding site" evidence="9">
    <location>
        <position position="396"/>
    </location>
    <ligand>
        <name>a divalent metal cation</name>
        <dbReference type="ChEBI" id="CHEBI:60240"/>
        <label>1</label>
    </ligand>
</feature>
<keyword evidence="8 9" id="KW-0378">Hydrolase</keyword>
<reference evidence="14 15" key="1">
    <citation type="submission" date="2017-03" db="EMBL/GenBank/DDBJ databases">
        <title>Genomes of endolithic fungi from Antarctica.</title>
        <authorList>
            <person name="Coleine C."/>
            <person name="Masonjones S."/>
            <person name="Stajich J.E."/>
        </authorList>
    </citation>
    <scope>NUCLEOTIDE SEQUENCE [LARGE SCALE GENOMIC DNA]</scope>
    <source>
        <strain evidence="14 15">CCFEE 6315</strain>
    </source>
</reference>
<keyword evidence="12" id="KW-0732">Signal</keyword>
<comment type="similarity">
    <text evidence="9">Belongs to the peptidase M24A family. Methionine aminopeptidase eukaryotic type 2 subfamily.</text>
</comment>
<dbReference type="HAMAP" id="MF_03175">
    <property type="entry name" value="MetAP_2_euk"/>
    <property type="match status" value="1"/>
</dbReference>
<feature type="domain" description="Peptidase M24" evidence="13">
    <location>
        <begin position="308"/>
        <end position="510"/>
    </location>
</feature>
<gene>
    <name evidence="14" type="ORF">B0A50_06714</name>
</gene>
<dbReference type="InterPro" id="IPR036388">
    <property type="entry name" value="WH-like_DNA-bd_sf"/>
</dbReference>
<keyword evidence="7 9" id="KW-0479">Metal-binding</keyword>
<comment type="function">
    <text evidence="9 10">Cotranslationally removes the N-terminal methionine from nascent proteins. The N-terminal methionine is often cleaved when the second residue in the primary sequence is small and uncharged (Met-Ala-, Cys, Gly, Pro, Ser, Thr, or Val).</text>
</comment>
<comment type="caution">
    <text evidence="14">The sequence shown here is derived from an EMBL/GenBank/DDBJ whole genome shotgun (WGS) entry which is preliminary data.</text>
</comment>
<feature type="binding site" evidence="9">
    <location>
        <position position="407"/>
    </location>
    <ligand>
        <name>a divalent metal cation</name>
        <dbReference type="ChEBI" id="CHEBI:60240"/>
        <label>1</label>
    </ligand>
</feature>
<dbReference type="AlphaFoldDB" id="A0A4U0TQP0"/>
<evidence type="ECO:0000256" key="1">
    <source>
        <dbReference type="ARBA" id="ARBA00000294"/>
    </source>
</evidence>
<accession>A0A4U0TQP0</accession>
<dbReference type="GO" id="GO:0006508">
    <property type="term" value="P:proteolysis"/>
    <property type="evidence" value="ECO:0007669"/>
    <property type="project" value="UniProtKB-KW"/>
</dbReference>
<dbReference type="SUPFAM" id="SSF55920">
    <property type="entry name" value="Creatinase/aminopeptidase"/>
    <property type="match status" value="1"/>
</dbReference>
<evidence type="ECO:0000256" key="11">
    <source>
        <dbReference type="SAM" id="MobiDB-lite"/>
    </source>
</evidence>
<dbReference type="GO" id="GO:0046872">
    <property type="term" value="F:metal ion binding"/>
    <property type="evidence" value="ECO:0007669"/>
    <property type="project" value="UniProtKB-UniRule"/>
</dbReference>
<name>A0A4U0TQP0_9PEZI</name>
<evidence type="ECO:0000313" key="15">
    <source>
        <dbReference type="Proteomes" id="UP000308549"/>
    </source>
</evidence>
<keyword evidence="4 9" id="KW-0031">Aminopeptidase</keyword>
<evidence type="ECO:0000256" key="4">
    <source>
        <dbReference type="ARBA" id="ARBA00022438"/>
    </source>
</evidence>
<proteinExistence type="inferred from homology"/>
<organism evidence="14 15">
    <name type="scientific">Salinomyces thailandicus</name>
    <dbReference type="NCBI Taxonomy" id="706561"/>
    <lineage>
        <taxon>Eukaryota</taxon>
        <taxon>Fungi</taxon>
        <taxon>Dikarya</taxon>
        <taxon>Ascomycota</taxon>
        <taxon>Pezizomycotina</taxon>
        <taxon>Dothideomycetes</taxon>
        <taxon>Dothideomycetidae</taxon>
        <taxon>Mycosphaerellales</taxon>
        <taxon>Teratosphaeriaceae</taxon>
        <taxon>Salinomyces</taxon>
    </lineage>
</organism>
<feature type="compositionally biased region" description="Basic residues" evidence="11">
    <location>
        <begin position="241"/>
        <end position="254"/>
    </location>
</feature>
<dbReference type="Proteomes" id="UP000308549">
    <property type="component" value="Unassembled WGS sequence"/>
</dbReference>
<feature type="binding site" evidence="9">
    <location>
        <position position="476"/>
    </location>
    <ligand>
        <name>a divalent metal cation</name>
        <dbReference type="ChEBI" id="CHEBI:60240"/>
        <label>2</label>
        <note>catalytic</note>
    </ligand>
</feature>
<evidence type="ECO:0000259" key="13">
    <source>
        <dbReference type="Pfam" id="PF00557"/>
    </source>
</evidence>
<evidence type="ECO:0000256" key="2">
    <source>
        <dbReference type="ARBA" id="ARBA00001936"/>
    </source>
</evidence>
<dbReference type="GO" id="GO:0070006">
    <property type="term" value="F:metalloaminopeptidase activity"/>
    <property type="evidence" value="ECO:0007669"/>
    <property type="project" value="UniProtKB-UniRule"/>
</dbReference>
<dbReference type="EC" id="3.4.11.18" evidence="9"/>
<dbReference type="InterPro" id="IPR001714">
    <property type="entry name" value="Pept_M24_MAP"/>
</dbReference>
<feature type="chain" id="PRO_5021005819" description="Methionine aminopeptidase 2" evidence="12">
    <location>
        <begin position="17"/>
        <end position="642"/>
    </location>
</feature>
<sequence length="642" mass="67077">MRYSLVAASLFAGALAVPAPVETDTIYSTQISTIISCGPEITNCPADSASATAMPSTTSVAAPVVTSASASMPAAPVGTAPYGTGMSSSESCSTEAASSYPVAAVGTGASSYPVAPVATGAPYPLSSAGTGAPYPVAPAGTGAPYPVGTAASSGFPAASGYASGTGAASASATGATPFTGGAASLNAAGALVGADNKAVSNGTNSSGGASGSQGGDADDPGGGESDDDPDGDDVKQTNTKTQKKKKRKPKKKGKVQTDPPSVLISTLFPNGTYPKGEEVDYCTDGLHRFDDEQSRRIDEANDDFLSDYRQAAEVHRQVRQWAQRTIEPGQTLTKIANGIEDAVRRLVGHDGLSEGDAMVAGIGFPTGLNLDNLAAHYSPNAGCKKVLQQNNVMKVDIGVHVHGRIVDSAFTMSWDPVYDNLLAAVKDATNTGLREAGIDVRLGELGGYIQETMESYECEINGTTYPVKPIRNLTGHTILPYSIHGTKFVPSIKTDDTNKMEEGDVFAIETFGSTGNGWTIDQGECSHYALRKDAPRTELHLTSAKSLLNTIKKNFGTLPFCRRYLDRLGQDKYLLGLNHLVKSGIVEDYPPLVDKKGSYTAQFEHASITFFGLVRKLANTVVLQTVLLKPFAKEVISRGDDY</sequence>
<dbReference type="NCBIfam" id="TIGR00501">
    <property type="entry name" value="met_pdase_II"/>
    <property type="match status" value="1"/>
</dbReference>
<comment type="subcellular location">
    <subcellularLocation>
        <location evidence="9">Cytoplasm</location>
    </subcellularLocation>
</comment>
<keyword evidence="5 9" id="KW-0963">Cytoplasm</keyword>
<feature type="binding site" evidence="9">
    <location>
        <position position="509"/>
    </location>
    <ligand>
        <name>a divalent metal cation</name>
        <dbReference type="ChEBI" id="CHEBI:60240"/>
        <label>2</label>
        <note>catalytic</note>
    </ligand>
</feature>
<dbReference type="InterPro" id="IPR050247">
    <property type="entry name" value="Met_Aminopeptidase_Type2"/>
</dbReference>
<comment type="cofactor">
    <cofactor evidence="9">
        <name>Co(2+)</name>
        <dbReference type="ChEBI" id="CHEBI:48828"/>
    </cofactor>
    <cofactor evidence="9">
        <name>Zn(2+)</name>
        <dbReference type="ChEBI" id="CHEBI:29105"/>
    </cofactor>
    <cofactor evidence="9">
        <name>Mn(2+)</name>
        <dbReference type="ChEBI" id="CHEBI:29035"/>
    </cofactor>
    <cofactor evidence="9">
        <name>Fe(2+)</name>
        <dbReference type="ChEBI" id="CHEBI:29033"/>
    </cofactor>
    <text evidence="9">Binds 2 divalent metal cations per subunit. Has a high-affinity and a low affinity metal-binding site. The true nature of the physiological cofactor is under debate. The enzyme is active with cobalt, zinc, manganese or divalent iron ions. Most likely, methionine aminopeptidases function as mononuclear Fe(2+)-metalloproteases under physiological conditions, and the catalytically relevant metal-binding site has been assigned to the histidine-containing high-affinity site.</text>
</comment>
<dbReference type="Pfam" id="PF00557">
    <property type="entry name" value="Peptidase_M24"/>
    <property type="match status" value="1"/>
</dbReference>
<dbReference type="SUPFAM" id="SSF46785">
    <property type="entry name" value="Winged helix' DNA-binding domain"/>
    <property type="match status" value="1"/>
</dbReference>
<comment type="cofactor">
    <cofactor evidence="3">
        <name>Fe(2+)</name>
        <dbReference type="ChEBI" id="CHEBI:29033"/>
    </cofactor>
</comment>
<dbReference type="InterPro" id="IPR000994">
    <property type="entry name" value="Pept_M24"/>
</dbReference>
<dbReference type="Gene3D" id="1.10.10.10">
    <property type="entry name" value="Winged helix-like DNA-binding domain superfamily/Winged helix DNA-binding domain"/>
    <property type="match status" value="1"/>
</dbReference>
<dbReference type="CDD" id="cd01088">
    <property type="entry name" value="MetAP2"/>
    <property type="match status" value="1"/>
</dbReference>
<comment type="cofactor">
    <cofactor evidence="2">
        <name>Mn(2+)</name>
        <dbReference type="ChEBI" id="CHEBI:29035"/>
    </cofactor>
</comment>
<dbReference type="OrthoDB" id="7848262at2759"/>
<feature type="binding site" evidence="9">
    <location>
        <position position="604"/>
    </location>
    <ligand>
        <name>a divalent metal cation</name>
        <dbReference type="ChEBI" id="CHEBI:60240"/>
        <label>2</label>
        <note>catalytic</note>
    </ligand>
</feature>
<evidence type="ECO:0000256" key="5">
    <source>
        <dbReference type="ARBA" id="ARBA00022490"/>
    </source>
</evidence>
<dbReference type="InterPro" id="IPR002468">
    <property type="entry name" value="Pept_M24A_MAP2"/>
</dbReference>
<evidence type="ECO:0000256" key="8">
    <source>
        <dbReference type="ARBA" id="ARBA00022801"/>
    </source>
</evidence>
<evidence type="ECO:0000256" key="9">
    <source>
        <dbReference type="HAMAP-Rule" id="MF_03175"/>
    </source>
</evidence>
<evidence type="ECO:0000313" key="14">
    <source>
        <dbReference type="EMBL" id="TKA24394.1"/>
    </source>
</evidence>
<keyword evidence="15" id="KW-1185">Reference proteome</keyword>
<evidence type="ECO:0000256" key="12">
    <source>
        <dbReference type="SAM" id="SignalP"/>
    </source>
</evidence>
<dbReference type="InterPro" id="IPR036390">
    <property type="entry name" value="WH_DNA-bd_sf"/>
</dbReference>
<evidence type="ECO:0000256" key="10">
    <source>
        <dbReference type="RuleBase" id="RU003653"/>
    </source>
</evidence>
<dbReference type="PANTHER" id="PTHR45777:SF2">
    <property type="entry name" value="METHIONINE AMINOPEPTIDASE 2"/>
    <property type="match status" value="1"/>
</dbReference>
<feature type="binding site" evidence="9">
    <location>
        <position position="407"/>
    </location>
    <ligand>
        <name>a divalent metal cation</name>
        <dbReference type="ChEBI" id="CHEBI:60240"/>
        <label>2</label>
        <note>catalytic</note>
    </ligand>
</feature>
<evidence type="ECO:0000256" key="6">
    <source>
        <dbReference type="ARBA" id="ARBA00022670"/>
    </source>
</evidence>
<feature type="compositionally biased region" description="Acidic residues" evidence="11">
    <location>
        <begin position="216"/>
        <end position="231"/>
    </location>
</feature>
<keyword evidence="6 9" id="KW-0645">Protease</keyword>
<feature type="binding site" evidence="9">
    <location>
        <position position="604"/>
    </location>
    <ligand>
        <name>a divalent metal cation</name>
        <dbReference type="ChEBI" id="CHEBI:60240"/>
        <label>1</label>
    </ligand>
</feature>
<feature type="binding site" evidence="9">
    <location>
        <position position="484"/>
    </location>
    <ligand>
        <name>substrate</name>
    </ligand>
</feature>
<protein>
    <recommendedName>
        <fullName evidence="9">Methionine aminopeptidase 2</fullName>
        <shortName evidence="9">MAP 2</shortName>
        <shortName evidence="9">MetAP 2</shortName>
        <ecNumber evidence="9">3.4.11.18</ecNumber>
    </recommendedName>
    <alternativeName>
        <fullName evidence="9">Peptidase M</fullName>
    </alternativeName>
</protein>
<dbReference type="EMBL" id="NAJL01000044">
    <property type="protein sequence ID" value="TKA24394.1"/>
    <property type="molecule type" value="Genomic_DNA"/>
</dbReference>
<dbReference type="PRINTS" id="PR00599">
    <property type="entry name" value="MAPEPTIDASE"/>
</dbReference>